<proteinExistence type="predicted"/>
<evidence type="ECO:0000313" key="1">
    <source>
        <dbReference type="EMBL" id="PIN22688.1"/>
    </source>
</evidence>
<accession>A0A2G9HYW0</accession>
<comment type="caution">
    <text evidence="1">The sequence shown here is derived from an EMBL/GenBank/DDBJ whole genome shotgun (WGS) entry which is preliminary data.</text>
</comment>
<gene>
    <name evidence="1" type="ORF">CDL12_04599</name>
</gene>
<dbReference type="Proteomes" id="UP000231279">
    <property type="component" value="Unassembled WGS sequence"/>
</dbReference>
<evidence type="ECO:0000313" key="2">
    <source>
        <dbReference type="Proteomes" id="UP000231279"/>
    </source>
</evidence>
<protein>
    <submittedName>
        <fullName evidence="1">Uncharacterized protein</fullName>
    </submittedName>
</protein>
<dbReference type="AlphaFoldDB" id="A0A2G9HYW0"/>
<reference evidence="2" key="1">
    <citation type="journal article" date="2018" name="Gigascience">
        <title>Genome assembly of the Pink Ipe (Handroanthus impetiginosus, Bignoniaceae), a highly valued, ecologically keystone Neotropical timber forest tree.</title>
        <authorList>
            <person name="Silva-Junior O.B."/>
            <person name="Grattapaglia D."/>
            <person name="Novaes E."/>
            <person name="Collevatti R.G."/>
        </authorList>
    </citation>
    <scope>NUCLEOTIDE SEQUENCE [LARGE SCALE GENOMIC DNA]</scope>
    <source>
        <strain evidence="2">cv. UFG-1</strain>
    </source>
</reference>
<organism evidence="1 2">
    <name type="scientific">Handroanthus impetiginosus</name>
    <dbReference type="NCBI Taxonomy" id="429701"/>
    <lineage>
        <taxon>Eukaryota</taxon>
        <taxon>Viridiplantae</taxon>
        <taxon>Streptophyta</taxon>
        <taxon>Embryophyta</taxon>
        <taxon>Tracheophyta</taxon>
        <taxon>Spermatophyta</taxon>
        <taxon>Magnoliopsida</taxon>
        <taxon>eudicotyledons</taxon>
        <taxon>Gunneridae</taxon>
        <taxon>Pentapetalae</taxon>
        <taxon>asterids</taxon>
        <taxon>lamiids</taxon>
        <taxon>Lamiales</taxon>
        <taxon>Bignoniaceae</taxon>
        <taxon>Crescentiina</taxon>
        <taxon>Tabebuia alliance</taxon>
        <taxon>Handroanthus</taxon>
    </lineage>
</organism>
<sequence length="60" mass="7190">MSMANLKCKDLCLSFLVKIMQGNAWRHIRQHLVLPWNHHHGNYMHSFCPSFYQNLLLMSF</sequence>
<keyword evidence="2" id="KW-1185">Reference proteome</keyword>
<name>A0A2G9HYW0_9LAMI</name>
<dbReference type="EMBL" id="NKXS01000711">
    <property type="protein sequence ID" value="PIN22688.1"/>
    <property type="molecule type" value="Genomic_DNA"/>
</dbReference>